<gene>
    <name evidence="20" type="ORF">TrCOL_g13395</name>
</gene>
<feature type="transmembrane region" description="Helical" evidence="17">
    <location>
        <begin position="272"/>
        <end position="294"/>
    </location>
</feature>
<sequence>MTSFFFSSSSPPSLPSLTFPLYTHNSPPPLPACTPTLSSLYTSCTVDFTSLSLPTPLPFAIPPPVLFTILFTLLVVGFEYYLDVRQARQFRDKEEPKELFEIVAKVEKEVKDKPSKTKDGEKEGDNKKESLSSRMRSQFTSSSAYGLDKLTFSQLTKLVSILETLAYLLLGLFPYFWTLSCAAGAKFGWNEKDDEIKISCFFFIISTFAGEITQLPFSLYSQFVIEEKHGFNKNTLGLFVTDKLKSQALTYAIGSPFLALLLKIVHTFGEKFYIYVWGLLLFFSIFMLTVYPAFIMPMFNKFTPLEEGELKTKIEDLAGTINYPLTKLFVIDGSKRSSHSNAFMFGFGKNKRIVLFDTLLNQVNENELLSILGHELGHWALSHTAINFLVTQLYFGAAFYTFGIFQDYPQLYAAFGFPMDGVPSIVALFLFFQTVWAPVDKVISFLLTLNSRSCEYQADKYSIAKLRQTGLKSGLTKIHLENLGAMKVDWIYSMYHHSHPTLGERLKRMGEEEAKLVKMD</sequence>
<feature type="active site" description="Proton donor" evidence="14">
    <location>
        <position position="459"/>
    </location>
</feature>
<dbReference type="AlphaFoldDB" id="A0A9W7GM57"/>
<evidence type="ECO:0000256" key="13">
    <source>
        <dbReference type="ARBA" id="ARBA00083451"/>
    </source>
</evidence>
<keyword evidence="3" id="KW-0645">Protease</keyword>
<evidence type="ECO:0000256" key="4">
    <source>
        <dbReference type="ARBA" id="ARBA00022692"/>
    </source>
</evidence>
<evidence type="ECO:0000313" key="20">
    <source>
        <dbReference type="EMBL" id="GMI46548.1"/>
    </source>
</evidence>
<evidence type="ECO:0000256" key="6">
    <source>
        <dbReference type="ARBA" id="ARBA00022801"/>
    </source>
</evidence>
<dbReference type="Gene3D" id="3.30.2010.10">
    <property type="entry name" value="Metalloproteases ('zincins'), catalytic domain"/>
    <property type="match status" value="1"/>
</dbReference>
<evidence type="ECO:0000256" key="15">
    <source>
        <dbReference type="PIRSR" id="PIRSR627057-2"/>
    </source>
</evidence>
<dbReference type="InterPro" id="IPR032456">
    <property type="entry name" value="Peptidase_M48_N"/>
</dbReference>
<dbReference type="OrthoDB" id="360839at2759"/>
<feature type="domain" description="CAAX prenyl protease 1 N-terminal" evidence="19">
    <location>
        <begin position="137"/>
        <end position="301"/>
    </location>
</feature>
<feature type="binding site" evidence="15">
    <location>
        <position position="455"/>
    </location>
    <ligand>
        <name>Zn(2+)</name>
        <dbReference type="ChEBI" id="CHEBI:29105"/>
        <note>catalytic</note>
    </ligand>
</feature>
<feature type="domain" description="Peptidase M48" evidence="18">
    <location>
        <begin position="304"/>
        <end position="511"/>
    </location>
</feature>
<keyword evidence="8 15" id="KW-0862">Zinc</keyword>
<dbReference type="Pfam" id="PF16491">
    <property type="entry name" value="Peptidase_M48_N"/>
    <property type="match status" value="1"/>
</dbReference>
<dbReference type="InterPro" id="IPR001915">
    <property type="entry name" value="Peptidase_M48"/>
</dbReference>
<evidence type="ECO:0000256" key="16">
    <source>
        <dbReference type="SAM" id="MobiDB-lite"/>
    </source>
</evidence>
<feature type="compositionally biased region" description="Basic and acidic residues" evidence="16">
    <location>
        <begin position="111"/>
        <end position="131"/>
    </location>
</feature>
<keyword evidence="7" id="KW-0256">Endoplasmic reticulum</keyword>
<dbReference type="EMBL" id="BRYA01000304">
    <property type="protein sequence ID" value="GMI46548.1"/>
    <property type="molecule type" value="Genomic_DNA"/>
</dbReference>
<evidence type="ECO:0000256" key="11">
    <source>
        <dbReference type="ARBA" id="ARBA00023136"/>
    </source>
</evidence>
<evidence type="ECO:0000256" key="3">
    <source>
        <dbReference type="ARBA" id="ARBA00022670"/>
    </source>
</evidence>
<keyword evidence="6" id="KW-0378">Hydrolase</keyword>
<dbReference type="EC" id="3.4.24.84" evidence="2"/>
<comment type="cofactor">
    <cofactor evidence="15">
        <name>Zn(2+)</name>
        <dbReference type="ChEBI" id="CHEBI:29105"/>
    </cofactor>
    <text evidence="15">Binds 1 zinc ion per subunit.</text>
</comment>
<evidence type="ECO:0000256" key="14">
    <source>
        <dbReference type="PIRSR" id="PIRSR627057-1"/>
    </source>
</evidence>
<feature type="region of interest" description="Disordered" evidence="16">
    <location>
        <begin position="111"/>
        <end position="135"/>
    </location>
</feature>
<feature type="transmembrane region" description="Helical" evidence="17">
    <location>
        <begin position="248"/>
        <end position="266"/>
    </location>
</feature>
<dbReference type="Proteomes" id="UP001165065">
    <property type="component" value="Unassembled WGS sequence"/>
</dbReference>
<keyword evidence="9 17" id="KW-1133">Transmembrane helix</keyword>
<dbReference type="FunFam" id="3.30.2010.10:FF:000002">
    <property type="entry name" value="CAAX prenyl protease"/>
    <property type="match status" value="1"/>
</dbReference>
<evidence type="ECO:0000256" key="12">
    <source>
        <dbReference type="ARBA" id="ARBA00044456"/>
    </source>
</evidence>
<comment type="caution">
    <text evidence="20">The sequence shown here is derived from an EMBL/GenBank/DDBJ whole genome shotgun (WGS) entry which is preliminary data.</text>
</comment>
<proteinExistence type="predicted"/>
<dbReference type="GO" id="GO:0005789">
    <property type="term" value="C:endoplasmic reticulum membrane"/>
    <property type="evidence" value="ECO:0007669"/>
    <property type="project" value="UniProtKB-SubCell"/>
</dbReference>
<evidence type="ECO:0000256" key="2">
    <source>
        <dbReference type="ARBA" id="ARBA00012336"/>
    </source>
</evidence>
<organism evidence="20 21">
    <name type="scientific">Triparma columacea</name>
    <dbReference type="NCBI Taxonomy" id="722753"/>
    <lineage>
        <taxon>Eukaryota</taxon>
        <taxon>Sar</taxon>
        <taxon>Stramenopiles</taxon>
        <taxon>Ochrophyta</taxon>
        <taxon>Bolidophyceae</taxon>
        <taxon>Parmales</taxon>
        <taxon>Triparmaceae</taxon>
        <taxon>Triparma</taxon>
    </lineage>
</organism>
<comment type="subcellular location">
    <subcellularLocation>
        <location evidence="1">Endoplasmic reticulum membrane</location>
        <topology evidence="1">Multi-pass membrane protein</topology>
    </subcellularLocation>
</comment>
<keyword evidence="11 17" id="KW-0472">Membrane</keyword>
<comment type="catalytic activity">
    <reaction evidence="12">
        <text>Hydrolyzes the peptide bond -P2-(S-farnesyl or geranylgeranyl)C-P1'-P2'-P3'-COOH where P1' and P2' are amino acids with aliphatic side chains and P3' is any C-terminal residue.</text>
        <dbReference type="EC" id="3.4.24.84"/>
    </reaction>
</comment>
<evidence type="ECO:0000256" key="17">
    <source>
        <dbReference type="SAM" id="Phobius"/>
    </source>
</evidence>
<evidence type="ECO:0000259" key="19">
    <source>
        <dbReference type="Pfam" id="PF16491"/>
    </source>
</evidence>
<feature type="binding site" evidence="15">
    <location>
        <position position="378"/>
    </location>
    <ligand>
        <name>Zn(2+)</name>
        <dbReference type="ChEBI" id="CHEBI:29105"/>
        <note>catalytic</note>
    </ligand>
</feature>
<evidence type="ECO:0000256" key="7">
    <source>
        <dbReference type="ARBA" id="ARBA00022824"/>
    </source>
</evidence>
<dbReference type="GO" id="GO:0004222">
    <property type="term" value="F:metalloendopeptidase activity"/>
    <property type="evidence" value="ECO:0007669"/>
    <property type="project" value="InterPro"/>
</dbReference>
<dbReference type="Pfam" id="PF01435">
    <property type="entry name" value="Peptidase_M48"/>
    <property type="match status" value="1"/>
</dbReference>
<evidence type="ECO:0000259" key="18">
    <source>
        <dbReference type="Pfam" id="PF01435"/>
    </source>
</evidence>
<keyword evidence="21" id="KW-1185">Reference proteome</keyword>
<feature type="transmembrane region" description="Helical" evidence="17">
    <location>
        <begin position="158"/>
        <end position="176"/>
    </location>
</feature>
<evidence type="ECO:0000256" key="10">
    <source>
        <dbReference type="ARBA" id="ARBA00023049"/>
    </source>
</evidence>
<feature type="binding site" evidence="15">
    <location>
        <position position="374"/>
    </location>
    <ligand>
        <name>Zn(2+)</name>
        <dbReference type="ChEBI" id="CHEBI:29105"/>
        <note>catalytic</note>
    </ligand>
</feature>
<feature type="active site" evidence="14">
    <location>
        <position position="375"/>
    </location>
</feature>
<keyword evidence="10" id="KW-0482">Metalloprotease</keyword>
<dbReference type="InterPro" id="IPR027057">
    <property type="entry name" value="CAXX_Prtase_1"/>
</dbReference>
<evidence type="ECO:0000256" key="1">
    <source>
        <dbReference type="ARBA" id="ARBA00004477"/>
    </source>
</evidence>
<keyword evidence="4 17" id="KW-0812">Transmembrane</keyword>
<dbReference type="PANTHER" id="PTHR10120">
    <property type="entry name" value="CAAX PRENYL PROTEASE 1"/>
    <property type="match status" value="1"/>
</dbReference>
<evidence type="ECO:0000256" key="9">
    <source>
        <dbReference type="ARBA" id="ARBA00022989"/>
    </source>
</evidence>
<evidence type="ECO:0000256" key="8">
    <source>
        <dbReference type="ARBA" id="ARBA00022833"/>
    </source>
</evidence>
<dbReference type="GO" id="GO:0071586">
    <property type="term" value="P:CAAX-box protein processing"/>
    <property type="evidence" value="ECO:0007669"/>
    <property type="project" value="InterPro"/>
</dbReference>
<feature type="transmembrane region" description="Helical" evidence="17">
    <location>
        <begin position="61"/>
        <end position="82"/>
    </location>
</feature>
<keyword evidence="5 15" id="KW-0479">Metal-binding</keyword>
<evidence type="ECO:0000256" key="5">
    <source>
        <dbReference type="ARBA" id="ARBA00022723"/>
    </source>
</evidence>
<feature type="transmembrane region" description="Helical" evidence="17">
    <location>
        <begin position="411"/>
        <end position="432"/>
    </location>
</feature>
<evidence type="ECO:0000313" key="21">
    <source>
        <dbReference type="Proteomes" id="UP001165065"/>
    </source>
</evidence>
<dbReference type="CDD" id="cd07343">
    <property type="entry name" value="M48A_Zmpste24p_like"/>
    <property type="match status" value="1"/>
</dbReference>
<reference evidence="21" key="1">
    <citation type="journal article" date="2023" name="Commun. Biol.">
        <title>Genome analysis of Parmales, the sister group of diatoms, reveals the evolutionary specialization of diatoms from phago-mixotrophs to photoautotrophs.</title>
        <authorList>
            <person name="Ban H."/>
            <person name="Sato S."/>
            <person name="Yoshikawa S."/>
            <person name="Yamada K."/>
            <person name="Nakamura Y."/>
            <person name="Ichinomiya M."/>
            <person name="Sato N."/>
            <person name="Blanc-Mathieu R."/>
            <person name="Endo H."/>
            <person name="Kuwata A."/>
            <person name="Ogata H."/>
        </authorList>
    </citation>
    <scope>NUCLEOTIDE SEQUENCE [LARGE SCALE GENOMIC DNA]</scope>
</reference>
<dbReference type="GO" id="GO:0046872">
    <property type="term" value="F:metal ion binding"/>
    <property type="evidence" value="ECO:0007669"/>
    <property type="project" value="UniProtKB-KW"/>
</dbReference>
<protein>
    <recommendedName>
        <fullName evidence="2">Ste24 endopeptidase</fullName>
        <ecNumber evidence="2">3.4.24.84</ecNumber>
    </recommendedName>
    <alternativeName>
        <fullName evidence="13">Prenyl protein-specific endoprotease 1</fullName>
    </alternativeName>
</protein>
<name>A0A9W7GM57_9STRA</name>
<feature type="transmembrane region" description="Helical" evidence="17">
    <location>
        <begin position="385"/>
        <end position="405"/>
    </location>
</feature>
<accession>A0A9W7GM57</accession>